<reference evidence="2" key="1">
    <citation type="submission" date="2021-02" db="EMBL/GenBank/DDBJ databases">
        <authorList>
            <person name="Palmer J.M."/>
        </authorList>
    </citation>
    <scope>NUCLEOTIDE SEQUENCE</scope>
    <source>
        <strain evidence="2">SCRP734</strain>
    </source>
</reference>
<feature type="domain" description="RNase H type-1" evidence="1">
    <location>
        <begin position="93"/>
        <end position="175"/>
    </location>
</feature>
<evidence type="ECO:0000313" key="3">
    <source>
        <dbReference type="Proteomes" id="UP000694044"/>
    </source>
</evidence>
<evidence type="ECO:0000313" key="2">
    <source>
        <dbReference type="EMBL" id="KAG7381120.1"/>
    </source>
</evidence>
<organism evidence="2 3">
    <name type="scientific">Phytophthora pseudosyringae</name>
    <dbReference type="NCBI Taxonomy" id="221518"/>
    <lineage>
        <taxon>Eukaryota</taxon>
        <taxon>Sar</taxon>
        <taxon>Stramenopiles</taxon>
        <taxon>Oomycota</taxon>
        <taxon>Peronosporomycetes</taxon>
        <taxon>Peronosporales</taxon>
        <taxon>Peronosporaceae</taxon>
        <taxon>Phytophthora</taxon>
    </lineage>
</organism>
<proteinExistence type="predicted"/>
<dbReference type="OrthoDB" id="146713at2759"/>
<protein>
    <recommendedName>
        <fullName evidence="1">RNase H type-1 domain-containing protein</fullName>
    </recommendedName>
</protein>
<dbReference type="GO" id="GO:0003676">
    <property type="term" value="F:nucleic acid binding"/>
    <property type="evidence" value="ECO:0007669"/>
    <property type="project" value="InterPro"/>
</dbReference>
<keyword evidence="3" id="KW-1185">Reference proteome</keyword>
<dbReference type="Proteomes" id="UP000694044">
    <property type="component" value="Unassembled WGS sequence"/>
</dbReference>
<dbReference type="InterPro" id="IPR002156">
    <property type="entry name" value="RNaseH_domain"/>
</dbReference>
<dbReference type="Pfam" id="PF13456">
    <property type="entry name" value="RVT_3"/>
    <property type="match status" value="1"/>
</dbReference>
<sequence length="232" mass="26512">MLEPRSSAVFRWRVAYFDQHNDITKERHEANYAARLRSGHATIVRDFFKGRPNKAMATSPEQGYSGVMIARVQEVTGTCQVLYMSGRLYTGKMTRAHKAIQLGLLKGLRVYRRHAWGPVHVVGDDIVVTRQHETRTPPRAADLKTPYWAARRKADALGVVSWRAVPRERNRAVHEIMRVVMSTQQDMEWSAREDLQDGASWAAVTAFAPADARYWRQVHDAEIQDRIAESTV</sequence>
<dbReference type="GO" id="GO:0004523">
    <property type="term" value="F:RNA-DNA hybrid ribonuclease activity"/>
    <property type="evidence" value="ECO:0007669"/>
    <property type="project" value="InterPro"/>
</dbReference>
<comment type="caution">
    <text evidence="2">The sequence shown here is derived from an EMBL/GenBank/DDBJ whole genome shotgun (WGS) entry which is preliminary data.</text>
</comment>
<accession>A0A8T1VLW7</accession>
<name>A0A8T1VLW7_9STRA</name>
<dbReference type="AlphaFoldDB" id="A0A8T1VLW7"/>
<evidence type="ECO:0000259" key="1">
    <source>
        <dbReference type="Pfam" id="PF13456"/>
    </source>
</evidence>
<gene>
    <name evidence="2" type="ORF">PHYPSEUDO_006446</name>
</gene>
<dbReference type="EMBL" id="JAGDFM010000261">
    <property type="protein sequence ID" value="KAG7381120.1"/>
    <property type="molecule type" value="Genomic_DNA"/>
</dbReference>